<name>A0A1A7Z6S2_NOTFU</name>
<sequence>YGERLKKIQKFIIKAKEEKVMSKKVKIEKNDQQDEGPSQPSDLSDTSLPGEMGGETDPPNREILAAIANLRRVVAQIKNDICTTIDARIEMVYAELRGELAGAKRENQ</sequence>
<accession>A0A1A7Z6S2</accession>
<feature type="non-terminal residue" evidence="2">
    <location>
        <position position="1"/>
    </location>
</feature>
<feature type="compositionally biased region" description="Polar residues" evidence="1">
    <location>
        <begin position="35"/>
        <end position="47"/>
    </location>
</feature>
<reference evidence="2" key="1">
    <citation type="submission" date="2016-05" db="EMBL/GenBank/DDBJ databases">
        <authorList>
            <person name="Lavstsen T."/>
            <person name="Jespersen J.S."/>
        </authorList>
    </citation>
    <scope>NUCLEOTIDE SEQUENCE</scope>
    <source>
        <tissue evidence="2">Brain</tissue>
    </source>
</reference>
<dbReference type="AlphaFoldDB" id="A0A1A7Z6S2"/>
<dbReference type="EMBL" id="HADY01000012">
    <property type="protein sequence ID" value="SBP38497.1"/>
    <property type="molecule type" value="Transcribed_RNA"/>
</dbReference>
<protein>
    <submittedName>
        <fullName evidence="2">Uncharacterized protein</fullName>
    </submittedName>
</protein>
<feature type="non-terminal residue" evidence="2">
    <location>
        <position position="108"/>
    </location>
</feature>
<gene>
    <name evidence="2" type="primary">CR356223.2</name>
</gene>
<reference evidence="2" key="2">
    <citation type="submission" date="2016-06" db="EMBL/GenBank/DDBJ databases">
        <title>The genome of a short-lived fish provides insights into sex chromosome evolution and the genetic control of aging.</title>
        <authorList>
            <person name="Reichwald K."/>
            <person name="Felder M."/>
            <person name="Petzold A."/>
            <person name="Koch P."/>
            <person name="Groth M."/>
            <person name="Platzer M."/>
        </authorList>
    </citation>
    <scope>NUCLEOTIDE SEQUENCE</scope>
    <source>
        <tissue evidence="2">Brain</tissue>
    </source>
</reference>
<organism evidence="2">
    <name type="scientific">Nothobranchius furzeri</name>
    <name type="common">Turquoise killifish</name>
    <dbReference type="NCBI Taxonomy" id="105023"/>
    <lineage>
        <taxon>Eukaryota</taxon>
        <taxon>Metazoa</taxon>
        <taxon>Chordata</taxon>
        <taxon>Craniata</taxon>
        <taxon>Vertebrata</taxon>
        <taxon>Euteleostomi</taxon>
        <taxon>Actinopterygii</taxon>
        <taxon>Neopterygii</taxon>
        <taxon>Teleostei</taxon>
        <taxon>Neoteleostei</taxon>
        <taxon>Acanthomorphata</taxon>
        <taxon>Ovalentaria</taxon>
        <taxon>Atherinomorphae</taxon>
        <taxon>Cyprinodontiformes</taxon>
        <taxon>Nothobranchiidae</taxon>
        <taxon>Nothobranchius</taxon>
    </lineage>
</organism>
<proteinExistence type="predicted"/>
<feature type="region of interest" description="Disordered" evidence="1">
    <location>
        <begin position="23"/>
        <end position="61"/>
    </location>
</feature>
<evidence type="ECO:0000256" key="1">
    <source>
        <dbReference type="SAM" id="MobiDB-lite"/>
    </source>
</evidence>
<evidence type="ECO:0000313" key="2">
    <source>
        <dbReference type="EMBL" id="SBP38497.1"/>
    </source>
</evidence>
<feature type="compositionally biased region" description="Basic and acidic residues" evidence="1">
    <location>
        <begin position="23"/>
        <end position="32"/>
    </location>
</feature>